<dbReference type="RefSeq" id="WP_305158723.1">
    <property type="nucleotide sequence ID" value="NZ_JAUUTW010000001.1"/>
</dbReference>
<evidence type="ECO:0000313" key="1">
    <source>
        <dbReference type="EMBL" id="MDP1449747.1"/>
    </source>
</evidence>
<dbReference type="AlphaFoldDB" id="A0AA90PAP2"/>
<protein>
    <submittedName>
        <fullName evidence="1">Penicillin acylase family protein</fullName>
    </submittedName>
</protein>
<dbReference type="EMBL" id="JAUUTW010000001">
    <property type="protein sequence ID" value="MDP1449747.1"/>
    <property type="molecule type" value="Genomic_DNA"/>
</dbReference>
<proteinExistence type="predicted"/>
<name>A0AA90PAP2_9BACI</name>
<reference evidence="1" key="1">
    <citation type="submission" date="2023-07" db="EMBL/GenBank/DDBJ databases">
        <title>Murine gut Bacillus species.</title>
        <authorList>
            <person name="Gutman E."/>
            <person name="Hashuel R."/>
            <person name="Litvak Y."/>
        </authorList>
    </citation>
    <scope>NUCLEOTIDE SEQUENCE</scope>
    <source>
        <strain evidence="1">RU293</strain>
    </source>
</reference>
<gene>
    <name evidence="1" type="ORF">Q8G36_01555</name>
</gene>
<dbReference type="GO" id="GO:0017000">
    <property type="term" value="P:antibiotic biosynthetic process"/>
    <property type="evidence" value="ECO:0007669"/>
    <property type="project" value="InterPro"/>
</dbReference>
<dbReference type="InterPro" id="IPR029055">
    <property type="entry name" value="Ntn_hydrolases_N"/>
</dbReference>
<dbReference type="GO" id="GO:0016787">
    <property type="term" value="F:hydrolase activity"/>
    <property type="evidence" value="ECO:0007669"/>
    <property type="project" value="InterPro"/>
</dbReference>
<dbReference type="Proteomes" id="UP001178275">
    <property type="component" value="Unassembled WGS sequence"/>
</dbReference>
<sequence length="78" mass="8271">MPVGGSSVTVQAAAFLDDGTVNHGGSWRFVIDLADMNQGYHLVGPGQSLKVSGTMISLMIGQKVLITKPQWTIQKVVS</sequence>
<dbReference type="InterPro" id="IPR002692">
    <property type="entry name" value="S45"/>
</dbReference>
<organism evidence="1 2">
    <name type="scientific">Peribacillus frigoritolerans</name>
    <dbReference type="NCBI Taxonomy" id="450367"/>
    <lineage>
        <taxon>Bacteria</taxon>
        <taxon>Bacillati</taxon>
        <taxon>Bacillota</taxon>
        <taxon>Bacilli</taxon>
        <taxon>Bacillales</taxon>
        <taxon>Bacillaceae</taxon>
        <taxon>Peribacillus</taxon>
    </lineage>
</organism>
<dbReference type="Pfam" id="PF01804">
    <property type="entry name" value="Penicil_amidase"/>
    <property type="match status" value="1"/>
</dbReference>
<dbReference type="SUPFAM" id="SSF56235">
    <property type="entry name" value="N-terminal nucleophile aminohydrolases (Ntn hydrolases)"/>
    <property type="match status" value="1"/>
</dbReference>
<comment type="caution">
    <text evidence="1">The sequence shown here is derived from an EMBL/GenBank/DDBJ whole genome shotgun (WGS) entry which is preliminary data.</text>
</comment>
<evidence type="ECO:0000313" key="2">
    <source>
        <dbReference type="Proteomes" id="UP001178275"/>
    </source>
</evidence>
<accession>A0AA90PAP2</accession>